<accession>A0A8C6WSK0</accession>
<evidence type="ECO:0000259" key="4">
    <source>
        <dbReference type="PROSITE" id="PS50002"/>
    </source>
</evidence>
<feature type="compositionally biased region" description="Polar residues" evidence="3">
    <location>
        <begin position="317"/>
        <end position="340"/>
    </location>
</feature>
<dbReference type="GO" id="GO:0042554">
    <property type="term" value="P:superoxide anion generation"/>
    <property type="evidence" value="ECO:0007669"/>
    <property type="project" value="TreeGrafter"/>
</dbReference>
<sequence length="413" mass="45851">MHFYSISHVLIHSYVCVRVGEARRTSLQQKGSKRSIRRMRFLENYCIQLLKCDESVTKSSEVTQFFTPKDHDLQPDFTKNSVMVLLSNDLPDMGGGGEPNSRLPVANVSHPFVTQAYRCVAPYETKDTKNRPFKVVADERMDVLIKEPTGWWLVENEEKRMAWFPAPYLELLDEEEGDDAMFPTGGSLYIAVKNYSTKKDDEIAVGIGSVVEVLQKSDDGWWLVRFNGKVGYIPTMYLQPYNNPRAGLHSLQTKLHSSTLNLASRGPQSSLSPSIKEEDEDSDGTSHMAPSGRLHKARSLDILSESWTQGPADARTRSSSNTSEGSDLSGFSSGSETNSVAATAPQPAPRRRDSSSSSSTFTSVSAESTSQAPRVPVRPRTEEIMTRCTTMTRKAALATQARLQVQPIAVYAR</sequence>
<name>A0A8C6WSK0_9GOBI</name>
<dbReference type="GO" id="GO:0035091">
    <property type="term" value="F:phosphatidylinositol binding"/>
    <property type="evidence" value="ECO:0007669"/>
    <property type="project" value="InterPro"/>
</dbReference>
<dbReference type="FunFam" id="2.30.30.40:FF:000219">
    <property type="entry name" value="NADPH oxidase organizer 1"/>
    <property type="match status" value="1"/>
</dbReference>
<evidence type="ECO:0000313" key="6">
    <source>
        <dbReference type="Proteomes" id="UP000694523"/>
    </source>
</evidence>
<dbReference type="PANTHER" id="PTHR15706:SF10">
    <property type="entry name" value="NADPH OXIDASE ORGANIZER 1"/>
    <property type="match status" value="1"/>
</dbReference>
<dbReference type="Ensembl" id="ENSNMLT00000032164.1">
    <property type="protein sequence ID" value="ENSNMLP00000028814.1"/>
    <property type="gene ID" value="ENSNMLG00000018293.1"/>
</dbReference>
<keyword evidence="1 2" id="KW-0728">SH3 domain</keyword>
<reference evidence="5" key="1">
    <citation type="submission" date="2025-08" db="UniProtKB">
        <authorList>
            <consortium name="Ensembl"/>
        </authorList>
    </citation>
    <scope>IDENTIFICATION</scope>
</reference>
<evidence type="ECO:0000256" key="1">
    <source>
        <dbReference type="ARBA" id="ARBA00022443"/>
    </source>
</evidence>
<dbReference type="PANTHER" id="PTHR15706">
    <property type="entry name" value="SH3 MULTIPLE DOMAIN"/>
    <property type="match status" value="1"/>
</dbReference>
<dbReference type="SUPFAM" id="SSF50044">
    <property type="entry name" value="SH3-domain"/>
    <property type="match status" value="2"/>
</dbReference>
<dbReference type="SUPFAM" id="SSF64268">
    <property type="entry name" value="PX domain"/>
    <property type="match status" value="1"/>
</dbReference>
<feature type="domain" description="SH3" evidence="4">
    <location>
        <begin position="112"/>
        <end position="174"/>
    </location>
</feature>
<dbReference type="SMART" id="SM00326">
    <property type="entry name" value="SH3"/>
    <property type="match status" value="2"/>
</dbReference>
<dbReference type="GO" id="GO:0016176">
    <property type="term" value="F:superoxide-generating NADPH oxidase activator activity"/>
    <property type="evidence" value="ECO:0007669"/>
    <property type="project" value="TreeGrafter"/>
</dbReference>
<dbReference type="CDD" id="cd12024">
    <property type="entry name" value="SH3_NoxO1_2"/>
    <property type="match status" value="1"/>
</dbReference>
<protein>
    <submittedName>
        <fullName evidence="5">NADPH oxidase organizer 1b</fullName>
    </submittedName>
</protein>
<dbReference type="Gene3D" id="3.30.1520.10">
    <property type="entry name" value="Phox-like domain"/>
    <property type="match status" value="1"/>
</dbReference>
<reference evidence="5" key="2">
    <citation type="submission" date="2025-09" db="UniProtKB">
        <authorList>
            <consortium name="Ensembl"/>
        </authorList>
    </citation>
    <scope>IDENTIFICATION</scope>
</reference>
<feature type="region of interest" description="Disordered" evidence="3">
    <location>
        <begin position="262"/>
        <end position="381"/>
    </location>
</feature>
<feature type="compositionally biased region" description="Polar residues" evidence="3">
    <location>
        <begin position="262"/>
        <end position="273"/>
    </location>
</feature>
<dbReference type="PROSITE" id="PS50002">
    <property type="entry name" value="SH3"/>
    <property type="match status" value="2"/>
</dbReference>
<feature type="compositionally biased region" description="Low complexity" evidence="3">
    <location>
        <begin position="355"/>
        <end position="370"/>
    </location>
</feature>
<dbReference type="InterPro" id="IPR001452">
    <property type="entry name" value="SH3_domain"/>
</dbReference>
<evidence type="ECO:0000313" key="5">
    <source>
        <dbReference type="Ensembl" id="ENSNMLP00000028814.1"/>
    </source>
</evidence>
<proteinExistence type="predicted"/>
<evidence type="ECO:0000256" key="2">
    <source>
        <dbReference type="PROSITE-ProRule" id="PRU00192"/>
    </source>
</evidence>
<dbReference type="InterPro" id="IPR035758">
    <property type="entry name" value="NoxO1_SH3_2"/>
</dbReference>
<dbReference type="InterPro" id="IPR051228">
    <property type="entry name" value="NADPH_Oxidase/PX-Domain"/>
</dbReference>
<dbReference type="GO" id="GO:0005737">
    <property type="term" value="C:cytoplasm"/>
    <property type="evidence" value="ECO:0007669"/>
    <property type="project" value="TreeGrafter"/>
</dbReference>
<evidence type="ECO:0000256" key="3">
    <source>
        <dbReference type="SAM" id="MobiDB-lite"/>
    </source>
</evidence>
<dbReference type="AlphaFoldDB" id="A0A8C6WSK0"/>
<dbReference type="Proteomes" id="UP000694523">
    <property type="component" value="Unplaced"/>
</dbReference>
<organism evidence="5 6">
    <name type="scientific">Neogobius melanostomus</name>
    <name type="common">round goby</name>
    <dbReference type="NCBI Taxonomy" id="47308"/>
    <lineage>
        <taxon>Eukaryota</taxon>
        <taxon>Metazoa</taxon>
        <taxon>Chordata</taxon>
        <taxon>Craniata</taxon>
        <taxon>Vertebrata</taxon>
        <taxon>Euteleostomi</taxon>
        <taxon>Actinopterygii</taxon>
        <taxon>Neopterygii</taxon>
        <taxon>Teleostei</taxon>
        <taxon>Neoteleostei</taxon>
        <taxon>Acanthomorphata</taxon>
        <taxon>Gobiaria</taxon>
        <taxon>Gobiiformes</taxon>
        <taxon>Gobioidei</taxon>
        <taxon>Gobiidae</taxon>
        <taxon>Benthophilinae</taxon>
        <taxon>Neogobiini</taxon>
        <taxon>Neogobius</taxon>
    </lineage>
</organism>
<keyword evidence="6" id="KW-1185">Reference proteome</keyword>
<feature type="domain" description="SH3" evidence="4">
    <location>
        <begin position="184"/>
        <end position="243"/>
    </location>
</feature>
<dbReference type="Pfam" id="PF00018">
    <property type="entry name" value="SH3_1"/>
    <property type="match status" value="1"/>
</dbReference>
<dbReference type="FunFam" id="2.30.30.40:FF:000233">
    <property type="entry name" value="NADPH oxidase organizer 1"/>
    <property type="match status" value="1"/>
</dbReference>
<dbReference type="InterPro" id="IPR036028">
    <property type="entry name" value="SH3-like_dom_sf"/>
</dbReference>
<dbReference type="InterPro" id="IPR036871">
    <property type="entry name" value="PX_dom_sf"/>
</dbReference>
<dbReference type="Gene3D" id="2.30.30.40">
    <property type="entry name" value="SH3 Domains"/>
    <property type="match status" value="2"/>
</dbReference>